<dbReference type="Gene3D" id="1.20.1600.10">
    <property type="entry name" value="Outer membrane efflux proteins (OEP)"/>
    <property type="match status" value="1"/>
</dbReference>
<gene>
    <name evidence="3" type="ORF">QOZ94_000331</name>
</gene>
<organism evidence="3 4">
    <name type="scientific">Xanthobacter agilis</name>
    <dbReference type="NCBI Taxonomy" id="47492"/>
    <lineage>
        <taxon>Bacteria</taxon>
        <taxon>Pseudomonadati</taxon>
        <taxon>Pseudomonadota</taxon>
        <taxon>Alphaproteobacteria</taxon>
        <taxon>Hyphomicrobiales</taxon>
        <taxon>Xanthobacteraceae</taxon>
        <taxon>Xanthobacter</taxon>
    </lineage>
</organism>
<keyword evidence="4" id="KW-1185">Reference proteome</keyword>
<keyword evidence="2" id="KW-0812">Transmembrane</keyword>
<comment type="similarity">
    <text evidence="1 2">Belongs to the outer membrane factor (OMF) (TC 1.B.17) family.</text>
</comment>
<dbReference type="InterPro" id="IPR010131">
    <property type="entry name" value="MdtP/NodT-like"/>
</dbReference>
<name>A0ABU0L8U7_XANAG</name>
<dbReference type="RefSeq" id="WP_370877759.1">
    <property type="nucleotide sequence ID" value="NZ_JABWGX010000016.1"/>
</dbReference>
<keyword evidence="2" id="KW-1134">Transmembrane beta strand</keyword>
<reference evidence="3 4" key="1">
    <citation type="submission" date="2023-07" db="EMBL/GenBank/DDBJ databases">
        <title>Genomic Encyclopedia of Type Strains, Phase IV (KMG-IV): sequencing the most valuable type-strain genomes for metagenomic binning, comparative biology and taxonomic classification.</title>
        <authorList>
            <person name="Goeker M."/>
        </authorList>
    </citation>
    <scope>NUCLEOTIDE SEQUENCE [LARGE SCALE GENOMIC DNA]</scope>
    <source>
        <strain evidence="3 4">DSM 3770</strain>
    </source>
</reference>
<dbReference type="Gene3D" id="2.20.200.10">
    <property type="entry name" value="Outer membrane efflux proteins (OEP)"/>
    <property type="match status" value="1"/>
</dbReference>
<comment type="caution">
    <text evidence="3">The sequence shown here is derived from an EMBL/GenBank/DDBJ whole genome shotgun (WGS) entry which is preliminary data.</text>
</comment>
<keyword evidence="2" id="KW-0564">Palmitate</keyword>
<dbReference type="NCBIfam" id="TIGR01845">
    <property type="entry name" value="outer_NodT"/>
    <property type="match status" value="1"/>
</dbReference>
<keyword evidence="2 3" id="KW-0449">Lipoprotein</keyword>
<dbReference type="EMBL" id="JAUSVY010000001">
    <property type="protein sequence ID" value="MDQ0503561.1"/>
    <property type="molecule type" value="Genomic_DNA"/>
</dbReference>
<evidence type="ECO:0000313" key="4">
    <source>
        <dbReference type="Proteomes" id="UP001241747"/>
    </source>
</evidence>
<dbReference type="PANTHER" id="PTHR30203:SF25">
    <property type="entry name" value="OUTER MEMBRANE PROTEIN-RELATED"/>
    <property type="match status" value="1"/>
</dbReference>
<proteinExistence type="inferred from homology"/>
<evidence type="ECO:0000313" key="3">
    <source>
        <dbReference type="EMBL" id="MDQ0503561.1"/>
    </source>
</evidence>
<dbReference type="Pfam" id="PF02321">
    <property type="entry name" value="OEP"/>
    <property type="match status" value="2"/>
</dbReference>
<dbReference type="SUPFAM" id="SSF56954">
    <property type="entry name" value="Outer membrane efflux proteins (OEP)"/>
    <property type="match status" value="1"/>
</dbReference>
<dbReference type="PANTHER" id="PTHR30203">
    <property type="entry name" value="OUTER MEMBRANE CATION EFFLUX PROTEIN"/>
    <property type="match status" value="1"/>
</dbReference>
<evidence type="ECO:0000256" key="1">
    <source>
        <dbReference type="ARBA" id="ARBA00007613"/>
    </source>
</evidence>
<evidence type="ECO:0000256" key="2">
    <source>
        <dbReference type="RuleBase" id="RU362097"/>
    </source>
</evidence>
<dbReference type="InterPro" id="IPR003423">
    <property type="entry name" value="OMP_efflux"/>
</dbReference>
<protein>
    <submittedName>
        <fullName evidence="3">NodT family efflux transporter outer membrane factor (OMF) lipoprotein</fullName>
    </submittedName>
</protein>
<dbReference type="Proteomes" id="UP001241747">
    <property type="component" value="Unassembled WGS sequence"/>
</dbReference>
<sequence length="515" mass="53834">MSCSIPLPPVPRGAPRAAPRHRFGAIARSGALVLAVLLAGCSVGPDYATPAFDLPARWSDQTGRKKEPAPPQLAHWWERLKDPTLNTLIATAVDGNLDVATAKAKIREARATYRQQVGGLFPQVDFSGTATRGQNGSRVGSGGDITVGGLYTDYQAGFDASWELDLFGANRRGVEAAAYGTQSAEDELRATLLTLVGDVASNYVAARGYQARIALAERTAASQRETAALTRTKLEAGAVSAVDVANATGLAASTEANIPGLKAQLAQSIHRLGVLTGQPPSTLAGRILRGGPIPSPRAPVSKGVPADVLRNRPDVRQAERTLAQSTALIGQAEAARYPAVSLTGNINTDGTKVGDLVRGSAISWSYGPTLSVPVFTGGQLKAAVEVADAQRDQTFLAYHASILTALEDVENAAVALNQERAKAGKLAQSAAAYRDATRLARALYQNGSTSFLEVLDAERSLYSAEDSLLVSQAAIATDYVALNKALGGGWDGAMDVTTPAVVDTNTGPHFSQMQP</sequence>
<accession>A0ABU0L8U7</accession>
<comment type="subcellular location">
    <subcellularLocation>
        <location evidence="2">Cell membrane</location>
        <topology evidence="2">Lipid-anchor</topology>
    </subcellularLocation>
</comment>
<keyword evidence="2" id="KW-0472">Membrane</keyword>